<organism evidence="2 3">
    <name type="scientific">Botryotinia calthae</name>
    <dbReference type="NCBI Taxonomy" id="38488"/>
    <lineage>
        <taxon>Eukaryota</taxon>
        <taxon>Fungi</taxon>
        <taxon>Dikarya</taxon>
        <taxon>Ascomycota</taxon>
        <taxon>Pezizomycotina</taxon>
        <taxon>Leotiomycetes</taxon>
        <taxon>Helotiales</taxon>
        <taxon>Sclerotiniaceae</taxon>
        <taxon>Botryotinia</taxon>
    </lineage>
</organism>
<dbReference type="Gene3D" id="3.10.450.50">
    <property type="match status" value="1"/>
</dbReference>
<name>A0A4Y8CRX8_9HELO</name>
<dbReference type="OrthoDB" id="2148716at2759"/>
<dbReference type="AlphaFoldDB" id="A0A4Y8CRX8"/>
<proteinExistence type="predicted"/>
<dbReference type="SUPFAM" id="SSF54427">
    <property type="entry name" value="NTF2-like"/>
    <property type="match status" value="1"/>
</dbReference>
<protein>
    <recommendedName>
        <fullName evidence="1">SnoaL-like domain-containing protein</fullName>
    </recommendedName>
</protein>
<dbReference type="Proteomes" id="UP000297299">
    <property type="component" value="Unassembled WGS sequence"/>
</dbReference>
<dbReference type="InterPro" id="IPR032710">
    <property type="entry name" value="NTF2-like_dom_sf"/>
</dbReference>
<dbReference type="InterPro" id="IPR037401">
    <property type="entry name" value="SnoaL-like"/>
</dbReference>
<dbReference type="EMBL" id="PHWZ01000423">
    <property type="protein sequence ID" value="TEY40737.1"/>
    <property type="molecule type" value="Genomic_DNA"/>
</dbReference>
<evidence type="ECO:0000313" key="2">
    <source>
        <dbReference type="EMBL" id="TEY40737.1"/>
    </source>
</evidence>
<sequence length="182" mass="20237">MHAGPNVNTHNFLVSFAELHRRPGAMEPITSDHELIRNAIASVAISFDMKTFEELRGSFTKDCVADYTGSLGLLNGIETVIQQLRKIIEHLSTFHTLGTQVIRLTGDNTAEAITYCSASHFGDGKSFFSEGRYFDKLVKVTEGGTVKWLIEHRLTTMMGVPRGDVSIFKMDTLKERADTLKA</sequence>
<keyword evidence="3" id="KW-1185">Reference proteome</keyword>
<evidence type="ECO:0000313" key="3">
    <source>
        <dbReference type="Proteomes" id="UP000297299"/>
    </source>
</evidence>
<gene>
    <name evidence="2" type="ORF">BOTCAL_0424g00060</name>
</gene>
<comment type="caution">
    <text evidence="2">The sequence shown here is derived from an EMBL/GenBank/DDBJ whole genome shotgun (WGS) entry which is preliminary data.</text>
</comment>
<evidence type="ECO:0000259" key="1">
    <source>
        <dbReference type="Pfam" id="PF13577"/>
    </source>
</evidence>
<accession>A0A4Y8CRX8</accession>
<dbReference type="Pfam" id="PF13577">
    <property type="entry name" value="SnoaL_4"/>
    <property type="match status" value="1"/>
</dbReference>
<feature type="domain" description="SnoaL-like" evidence="1">
    <location>
        <begin position="31"/>
        <end position="153"/>
    </location>
</feature>
<reference evidence="2 3" key="1">
    <citation type="submission" date="2017-11" db="EMBL/GenBank/DDBJ databases">
        <title>Comparative genomics of Botrytis spp.</title>
        <authorList>
            <person name="Valero-Jimenez C.A."/>
            <person name="Tapia P."/>
            <person name="Veloso J."/>
            <person name="Silva-Moreno E."/>
            <person name="Staats M."/>
            <person name="Valdes J.H."/>
            <person name="Van Kan J.A.L."/>
        </authorList>
    </citation>
    <scope>NUCLEOTIDE SEQUENCE [LARGE SCALE GENOMIC DNA]</scope>
    <source>
        <strain evidence="2 3">MUCL2830</strain>
    </source>
</reference>